<evidence type="ECO:0000256" key="3">
    <source>
        <dbReference type="ARBA" id="ARBA00022574"/>
    </source>
</evidence>
<feature type="region of interest" description="Disordered" evidence="7">
    <location>
        <begin position="522"/>
        <end position="542"/>
    </location>
</feature>
<dbReference type="GO" id="GO:0005656">
    <property type="term" value="C:nuclear pre-replicative complex"/>
    <property type="evidence" value="ECO:0007669"/>
    <property type="project" value="TreeGrafter"/>
</dbReference>
<dbReference type="GO" id="GO:0006261">
    <property type="term" value="P:DNA-templated DNA replication"/>
    <property type="evidence" value="ECO:0007669"/>
    <property type="project" value="TreeGrafter"/>
</dbReference>
<dbReference type="InterPro" id="IPR036322">
    <property type="entry name" value="WD40_repeat_dom_sf"/>
</dbReference>
<dbReference type="PROSITE" id="PS50082">
    <property type="entry name" value="WD_REPEATS_2"/>
    <property type="match status" value="2"/>
</dbReference>
<dbReference type="FunFam" id="2.130.10.10:FF:000982">
    <property type="entry name" value="Ribosomal assembly complex component Ipi3"/>
    <property type="match status" value="1"/>
</dbReference>
<dbReference type="EMBL" id="LJBN01000193">
    <property type="protein sequence ID" value="OOQ83719.1"/>
    <property type="molecule type" value="Genomic_DNA"/>
</dbReference>
<evidence type="ECO:0000313" key="9">
    <source>
        <dbReference type="Proteomes" id="UP000190744"/>
    </source>
</evidence>
<dbReference type="PROSITE" id="PS50294">
    <property type="entry name" value="WD_REPEATS_REGION"/>
    <property type="match status" value="1"/>
</dbReference>
<dbReference type="GO" id="GO:0006364">
    <property type="term" value="P:rRNA processing"/>
    <property type="evidence" value="ECO:0007669"/>
    <property type="project" value="UniProtKB-UniRule"/>
</dbReference>
<evidence type="ECO:0000256" key="1">
    <source>
        <dbReference type="ARBA" id="ARBA00002355"/>
    </source>
</evidence>
<sequence>MRRAPFSMLSESFVASTLSSAKTPTATLRDVGICLQEFQPSPQLRSTFKKSSTTTNCLAVSPSHIFSAQADKAVVHVYSREKGNQEALVPFPERIRSIAVAGAKYGDVLVLGTEGGRLILWETCTGRQVATTASHLQPVTSIVVDPTSNFILSGSDDASIHVWSIPSILSFSKPAQGGERQPPNAPIRTFSNHRAAITSLAVGHSAGRHNIAVSTAKDNTAIAWDYQTGRVLRTYLLPFSATCVALDPVDRAFYVAYEDGSAQSVDFYRSNSAQNPLHDPSLQSTPAQVSAEDRWLPPSADSGAVKALALSYDGTTLLSAHESGKVLSWNIARRKFTASIADYTHPVTNLVMLPPNGLPLSSQDLKRTIHTIVKPRVDNSFADPAHVPGAVPAEYAFNTHILASSTQPRSRKPSQFSQALTHAYFPDSMIEEGLAELAALRQPGGSDVVRIAPANSSHADTSTPAIAQEDTHVADLEAEVAMLKKKVAVNDTARHANANEVMQLRADVAQLQDYINELHEKQEAARQDKVQRQARKEELETKRREAWLAAEKKGRNGDAVMRKMEIDDGMLTSESDDQYDE</sequence>
<dbReference type="InterPro" id="IPR015943">
    <property type="entry name" value="WD40/YVTN_repeat-like_dom_sf"/>
</dbReference>
<dbReference type="GO" id="GO:0120330">
    <property type="term" value="C:rixosome complex"/>
    <property type="evidence" value="ECO:0007669"/>
    <property type="project" value="UniProtKB-UniRule"/>
</dbReference>
<keyword evidence="4" id="KW-0677">Repeat</keyword>
<comment type="caution">
    <text evidence="8">The sequence shown here is derived from an EMBL/GenBank/DDBJ whole genome shotgun (WGS) entry which is preliminary data.</text>
</comment>
<dbReference type="FunFam" id="2.130.10.10:FF:000929">
    <property type="entry name" value="Ribosomal assembly complex component Ipi3"/>
    <property type="match status" value="1"/>
</dbReference>
<feature type="region of interest" description="Disordered" evidence="7">
    <location>
        <begin position="559"/>
        <end position="581"/>
    </location>
</feature>
<gene>
    <name evidence="8" type="ORF">PEBR_33577</name>
</gene>
<feature type="repeat" description="WD" evidence="5">
    <location>
        <begin position="190"/>
        <end position="234"/>
    </location>
</feature>
<comment type="function">
    <text evidence="1 6">Component of the RIX1 complex required for processing of ITS2 sequences from 35S pre-rRNA.</text>
</comment>
<evidence type="ECO:0000313" key="8">
    <source>
        <dbReference type="EMBL" id="OOQ83719.1"/>
    </source>
</evidence>
<keyword evidence="6" id="KW-0539">Nucleus</keyword>
<accession>A0A1S9RDU5</accession>
<evidence type="ECO:0000256" key="7">
    <source>
        <dbReference type="SAM" id="MobiDB-lite"/>
    </source>
</evidence>
<dbReference type="SUPFAM" id="SSF50978">
    <property type="entry name" value="WD40 repeat-like"/>
    <property type="match status" value="1"/>
</dbReference>
<evidence type="ECO:0000256" key="2">
    <source>
        <dbReference type="ARBA" id="ARBA00010143"/>
    </source>
</evidence>
<dbReference type="InterPro" id="IPR045227">
    <property type="entry name" value="WDR18/Ipi3/RID3"/>
</dbReference>
<dbReference type="SMART" id="SM00320">
    <property type="entry name" value="WD40"/>
    <property type="match status" value="5"/>
</dbReference>
<keyword evidence="3 5" id="KW-0853">WD repeat</keyword>
<organism evidence="8 9">
    <name type="scientific">Penicillium brasilianum</name>
    <dbReference type="NCBI Taxonomy" id="104259"/>
    <lineage>
        <taxon>Eukaryota</taxon>
        <taxon>Fungi</taxon>
        <taxon>Dikarya</taxon>
        <taxon>Ascomycota</taxon>
        <taxon>Pezizomycotina</taxon>
        <taxon>Eurotiomycetes</taxon>
        <taxon>Eurotiomycetidae</taxon>
        <taxon>Eurotiales</taxon>
        <taxon>Aspergillaceae</taxon>
        <taxon>Penicillium</taxon>
    </lineage>
</organism>
<evidence type="ECO:0000256" key="4">
    <source>
        <dbReference type="ARBA" id="ARBA00022737"/>
    </source>
</evidence>
<dbReference type="InterPro" id="IPR001680">
    <property type="entry name" value="WD40_rpt"/>
</dbReference>
<reference evidence="9" key="1">
    <citation type="submission" date="2015-09" db="EMBL/GenBank/DDBJ databases">
        <authorList>
            <person name="Fill T.P."/>
            <person name="Baretta J.F."/>
            <person name="de Almeida L.G."/>
            <person name="Rocha M."/>
            <person name="de Souza D.H."/>
            <person name="Malavazi I."/>
            <person name="Cerdeira L.T."/>
            <person name="Hong H."/>
            <person name="Samborskyy M."/>
            <person name="de Vasconcelos A.T."/>
            <person name="Leadlay P."/>
            <person name="Rodrigues-Filho E."/>
        </authorList>
    </citation>
    <scope>NUCLEOTIDE SEQUENCE [LARGE SCALE GENOMIC DNA]</scope>
    <source>
        <strain evidence="9">LaBioMMi 136</strain>
    </source>
</reference>
<dbReference type="AlphaFoldDB" id="A0A1S9RDU5"/>
<dbReference type="Proteomes" id="UP000190744">
    <property type="component" value="Unassembled WGS sequence"/>
</dbReference>
<comment type="subunit">
    <text evidence="6">Component of the RIX1 complex, composed of IPI1, RIX1/IPI2 and IPI3 in a 1:2:2 stoichiometry. The complex interacts (via RIX1) with MDN1 (via its hexameric AAA ATPase ring) and the pre-60S ribosome particles.</text>
</comment>
<dbReference type="Pfam" id="PF00400">
    <property type="entry name" value="WD40"/>
    <property type="match status" value="2"/>
</dbReference>
<evidence type="ECO:0000256" key="6">
    <source>
        <dbReference type="RuleBase" id="RU369067"/>
    </source>
</evidence>
<proteinExistence type="inferred from homology"/>
<dbReference type="PANTHER" id="PTHR18763">
    <property type="entry name" value="WD-REPEAT PROTEIN 18"/>
    <property type="match status" value="1"/>
</dbReference>
<protein>
    <recommendedName>
        <fullName evidence="6">Pre-rRNA-processing protein IPI3</fullName>
    </recommendedName>
</protein>
<dbReference type="PANTHER" id="PTHR18763:SF0">
    <property type="entry name" value="WD REPEAT-CONTAINING PROTEIN 18"/>
    <property type="match status" value="1"/>
</dbReference>
<feature type="repeat" description="WD" evidence="5">
    <location>
        <begin position="132"/>
        <end position="165"/>
    </location>
</feature>
<evidence type="ECO:0000256" key="5">
    <source>
        <dbReference type="PROSITE-ProRule" id="PRU00221"/>
    </source>
</evidence>
<comment type="subcellular location">
    <subcellularLocation>
        <location evidence="6">Nucleus</location>
    </subcellularLocation>
</comment>
<comment type="similarity">
    <text evidence="2 6">Belongs to the WD repeat IPI3/WDR18 family.</text>
</comment>
<name>A0A1S9RDU5_PENBI</name>
<keyword evidence="6" id="KW-0698">rRNA processing</keyword>
<dbReference type="Gene3D" id="2.130.10.10">
    <property type="entry name" value="YVTN repeat-like/Quinoprotein amine dehydrogenase"/>
    <property type="match status" value="2"/>
</dbReference>